<dbReference type="GO" id="GO:0010975">
    <property type="term" value="P:regulation of neuron projection development"/>
    <property type="evidence" value="ECO:0007669"/>
    <property type="project" value="TreeGrafter"/>
</dbReference>
<comment type="subcellular location">
    <subcellularLocation>
        <location evidence="1">Cytoplasm</location>
        <location evidence="1">Cytoskeleton</location>
        <location evidence="1">Cilium axoneme</location>
    </subcellularLocation>
</comment>
<proteinExistence type="predicted"/>
<evidence type="ECO:0000259" key="6">
    <source>
        <dbReference type="PROSITE" id="PS51336"/>
    </source>
</evidence>
<evidence type="ECO:0000256" key="5">
    <source>
        <dbReference type="ARBA" id="ARBA00023273"/>
    </source>
</evidence>
<feature type="domain" description="DM10" evidence="6">
    <location>
        <begin position="12"/>
        <end position="154"/>
    </location>
</feature>
<dbReference type="OrthoDB" id="6344221at2759"/>
<gene>
    <name evidence="7" type="ORF">LSAA_5143</name>
</gene>
<sequence>MNKTSRKIVPGDPFVFHFKCTWDESPGHTRHLVLIFYREDETLEIRENHGVNCGRYKAPIFLKRGRPLKSNPEGYLPPPGFREDRILLNVVRSRGPGKLRDNYLKDNADDSYAKKRAYYTEDDFDVGKILKIEGREILIIDCDPATRNYYKKAHLREMNTIEVAFPYIKTPQKHLPPYNGFGSEEDSLTSCGGLEPKPPKRDFYKFMKKDRIGFNSHVLRFEGKLLDEDSNPDPNRRFIISYHLSDDTIGVSQTKQDNSSLECGKFLRRGRIKMPNQEIHYSSKDLYVGNIVSFYKHKFLLVSADDYVYDYMESEKESYPQSNLRIILNKLRNTLGSKGIKGMMSNFLEKDLERNEVLNEKTFRETLYEYTNGKCLNEHEMMTIIRFYEKAQESVRKSNGIFVEQWKLFSILQSELRKIHYTGFNDLLICLEDRDKEKKGLLDRKLIRSGILAAIITNSQSRTYNIRCVLDKCLNSFEDTELNYEAILNKNEFGPSIPQSLYHPSLFVTISAEILDKMDASSFQDPPRNHCILLHYY</sequence>
<dbReference type="PANTHER" id="PTHR12086">
    <property type="entry name" value="EF-HAND DOMAIN C-TERMINAL CONTAINING PROTEIN"/>
    <property type="match status" value="1"/>
</dbReference>
<organism evidence="7 8">
    <name type="scientific">Lepeophtheirus salmonis</name>
    <name type="common">Salmon louse</name>
    <name type="synonym">Caligus salmonis</name>
    <dbReference type="NCBI Taxonomy" id="72036"/>
    <lineage>
        <taxon>Eukaryota</taxon>
        <taxon>Metazoa</taxon>
        <taxon>Ecdysozoa</taxon>
        <taxon>Arthropoda</taxon>
        <taxon>Crustacea</taxon>
        <taxon>Multicrustacea</taxon>
        <taxon>Hexanauplia</taxon>
        <taxon>Copepoda</taxon>
        <taxon>Siphonostomatoida</taxon>
        <taxon>Caligidae</taxon>
        <taxon>Lepeophtheirus</taxon>
    </lineage>
</organism>
<feature type="domain" description="DM10" evidence="6">
    <location>
        <begin position="215"/>
        <end position="316"/>
    </location>
</feature>
<dbReference type="SMART" id="SM00676">
    <property type="entry name" value="DM10"/>
    <property type="match status" value="2"/>
</dbReference>
<dbReference type="Pfam" id="PF06565">
    <property type="entry name" value="DM10_dom"/>
    <property type="match status" value="2"/>
</dbReference>
<accession>A0A7R8CKL8</accession>
<dbReference type="FunFam" id="2.30.29.170:FF:000002">
    <property type="entry name" value="EF-hand domain (C-terminal) containing 1"/>
    <property type="match status" value="1"/>
</dbReference>
<keyword evidence="8" id="KW-1185">Reference proteome</keyword>
<dbReference type="InterPro" id="IPR006602">
    <property type="entry name" value="DM10_dom"/>
</dbReference>
<dbReference type="EMBL" id="HG994593">
    <property type="protein sequence ID" value="CAF2848846.1"/>
    <property type="molecule type" value="Genomic_DNA"/>
</dbReference>
<dbReference type="AlphaFoldDB" id="A0A7R8CKL8"/>
<dbReference type="PANTHER" id="PTHR12086:SF11">
    <property type="entry name" value="EF-HAND DOMAIN-CONTAINING FAMILY MEMBER C2"/>
    <property type="match status" value="1"/>
</dbReference>
<protein>
    <submittedName>
        <fullName evidence="7">(salmon louse) hypothetical protein</fullName>
    </submittedName>
</protein>
<evidence type="ECO:0000256" key="3">
    <source>
        <dbReference type="ARBA" id="ARBA00022737"/>
    </source>
</evidence>
<evidence type="ECO:0000313" key="8">
    <source>
        <dbReference type="Proteomes" id="UP000675881"/>
    </source>
</evidence>
<keyword evidence="3" id="KW-0677">Repeat</keyword>
<dbReference type="InterPro" id="IPR040193">
    <property type="entry name" value="EFHC1/EFHC2/EFHB"/>
</dbReference>
<dbReference type="GO" id="GO:0005874">
    <property type="term" value="C:microtubule"/>
    <property type="evidence" value="ECO:0007669"/>
    <property type="project" value="TreeGrafter"/>
</dbReference>
<evidence type="ECO:0000256" key="1">
    <source>
        <dbReference type="ARBA" id="ARBA00004430"/>
    </source>
</evidence>
<dbReference type="Proteomes" id="UP000675881">
    <property type="component" value="Chromosome 14"/>
</dbReference>
<evidence type="ECO:0000256" key="4">
    <source>
        <dbReference type="ARBA" id="ARBA00023212"/>
    </source>
</evidence>
<dbReference type="GO" id="GO:0005930">
    <property type="term" value="C:axoneme"/>
    <property type="evidence" value="ECO:0007669"/>
    <property type="project" value="UniProtKB-SubCell"/>
</dbReference>
<name>A0A7R8CKL8_LEPSM</name>
<evidence type="ECO:0000313" key="7">
    <source>
        <dbReference type="EMBL" id="CAF2848846.1"/>
    </source>
</evidence>
<dbReference type="PROSITE" id="PS51336">
    <property type="entry name" value="DM10"/>
    <property type="match status" value="2"/>
</dbReference>
<keyword evidence="4" id="KW-0206">Cytoskeleton</keyword>
<keyword evidence="5" id="KW-0966">Cell projection</keyword>
<evidence type="ECO:0000256" key="2">
    <source>
        <dbReference type="ARBA" id="ARBA00022490"/>
    </source>
</evidence>
<keyword evidence="2" id="KW-0963">Cytoplasm</keyword>
<dbReference type="Gene3D" id="2.30.29.170">
    <property type="match status" value="2"/>
</dbReference>
<reference evidence="7" key="1">
    <citation type="submission" date="2021-02" db="EMBL/GenBank/DDBJ databases">
        <authorList>
            <person name="Bekaert M."/>
        </authorList>
    </citation>
    <scope>NUCLEOTIDE SEQUENCE</scope>
    <source>
        <strain evidence="7">IoA-00</strain>
    </source>
</reference>